<dbReference type="EMBL" id="WSRP01000024">
    <property type="protein sequence ID" value="MVX57212.1"/>
    <property type="molecule type" value="Genomic_DNA"/>
</dbReference>
<keyword evidence="5 8" id="KW-0812">Transmembrane</keyword>
<comment type="subcellular location">
    <subcellularLocation>
        <location evidence="1">Cell membrane</location>
        <topology evidence="1">Multi-pass membrane protein</topology>
    </subcellularLocation>
</comment>
<dbReference type="InterPro" id="IPR004669">
    <property type="entry name" value="C4_dicarb_anaerob_car"/>
</dbReference>
<dbReference type="AlphaFoldDB" id="A0A6L6YK03"/>
<proteinExistence type="inferred from homology"/>
<keyword evidence="4" id="KW-1003">Cell membrane</keyword>
<feature type="transmembrane region" description="Helical" evidence="8">
    <location>
        <begin position="411"/>
        <end position="428"/>
    </location>
</feature>
<evidence type="ECO:0000256" key="4">
    <source>
        <dbReference type="ARBA" id="ARBA00022475"/>
    </source>
</evidence>
<feature type="transmembrane region" description="Helical" evidence="8">
    <location>
        <begin position="197"/>
        <end position="218"/>
    </location>
</feature>
<dbReference type="PANTHER" id="PTHR42002">
    <property type="entry name" value="ANAEROBIC C4-DICARBOXYLATE TRANSPORTER DCUC-RELATED"/>
    <property type="match status" value="1"/>
</dbReference>
<dbReference type="Pfam" id="PF03606">
    <property type="entry name" value="DcuC"/>
    <property type="match status" value="1"/>
</dbReference>
<dbReference type="InterPro" id="IPR018385">
    <property type="entry name" value="C4_dicarb_anaerob_car-like"/>
</dbReference>
<name>A0A6L6YK03_9BURK</name>
<keyword evidence="10" id="KW-1185">Reference proteome</keyword>
<evidence type="ECO:0000256" key="5">
    <source>
        <dbReference type="ARBA" id="ARBA00022692"/>
    </source>
</evidence>
<dbReference type="OrthoDB" id="9156827at2"/>
<sequence>MQSLTLILSAVIVVLTGWAIIKKFQVNMVLFLAGLLLNVLAVMNGATNFLPKNAAATGLLGFDFFELFRAICRTQIAGVGFIILVSGGFAAYMQAVGASDRFVTVCAKPIQLLKNPYLILGLVFIVGHCLGLVITSAAGLAMLLIVTVYPLIISVGCSPLAAAAVVASVLCVGYAPASGVAVMAAELVHLDPVEYLVSYQLVMAAPVVLVMAITHVIVQRYFDKKDNVHGEVADIAELEAKRKEIEKTPLIYAAMPVLPLVLLLIFNKMVYKTITMNVATAMFLSWFVCFLVDLVVRRKAKESFDLSFAMFKGMGSILTSTVGLIFVAAFFAKGLQQVGLITYLIDIAKNCGLGVTGTGVVLSAIIGVVTVLTGSGVAAFTSLAHVIPDVAQHLNSNGIAIMLMMHTASEMLRALSPVAGVIIIVSGFAKVSPFAIIKRTAIPCVVGYLTMLIIVSVLF</sequence>
<keyword evidence="7 8" id="KW-0472">Membrane</keyword>
<evidence type="ECO:0000256" key="3">
    <source>
        <dbReference type="ARBA" id="ARBA00022448"/>
    </source>
</evidence>
<dbReference type="Proteomes" id="UP000472580">
    <property type="component" value="Unassembled WGS sequence"/>
</dbReference>
<keyword evidence="3" id="KW-0813">Transport</keyword>
<evidence type="ECO:0000256" key="1">
    <source>
        <dbReference type="ARBA" id="ARBA00004651"/>
    </source>
</evidence>
<evidence type="ECO:0000313" key="9">
    <source>
        <dbReference type="EMBL" id="MVX57212.1"/>
    </source>
</evidence>
<feature type="transmembrane region" description="Helical" evidence="8">
    <location>
        <begin position="29"/>
        <end position="50"/>
    </location>
</feature>
<dbReference type="GO" id="GO:0015556">
    <property type="term" value="F:C4-dicarboxylate transmembrane transporter activity"/>
    <property type="evidence" value="ECO:0007669"/>
    <property type="project" value="InterPro"/>
</dbReference>
<evidence type="ECO:0000256" key="8">
    <source>
        <dbReference type="SAM" id="Phobius"/>
    </source>
</evidence>
<keyword evidence="6 8" id="KW-1133">Transmembrane helix</keyword>
<accession>A0A6L6YK03</accession>
<evidence type="ECO:0000256" key="2">
    <source>
        <dbReference type="ARBA" id="ARBA00005275"/>
    </source>
</evidence>
<reference evidence="9 10" key="1">
    <citation type="submission" date="2019-12" db="EMBL/GenBank/DDBJ databases">
        <title>Microbes associate with the intestines of laboratory mice.</title>
        <authorList>
            <person name="Navarre W."/>
            <person name="Wong E."/>
        </authorList>
    </citation>
    <scope>NUCLEOTIDE SEQUENCE [LARGE SCALE GENOMIC DNA]</scope>
    <source>
        <strain evidence="9 10">NM82_D38</strain>
    </source>
</reference>
<protein>
    <submittedName>
        <fullName evidence="9">Transporter</fullName>
    </submittedName>
</protein>
<dbReference type="NCBIfam" id="NF037994">
    <property type="entry name" value="DcuC_1"/>
    <property type="match status" value="1"/>
</dbReference>
<feature type="transmembrane region" description="Helical" evidence="8">
    <location>
        <begin position="117"/>
        <end position="144"/>
    </location>
</feature>
<dbReference type="GO" id="GO:0005886">
    <property type="term" value="C:plasma membrane"/>
    <property type="evidence" value="ECO:0007669"/>
    <property type="project" value="UniProtKB-SubCell"/>
</dbReference>
<evidence type="ECO:0000256" key="7">
    <source>
        <dbReference type="ARBA" id="ARBA00023136"/>
    </source>
</evidence>
<feature type="transmembrane region" description="Helical" evidence="8">
    <location>
        <begin position="76"/>
        <end position="97"/>
    </location>
</feature>
<comment type="similarity">
    <text evidence="2">Belongs to the DcuC/DcuD transporter (TC 2.A.61) family.</text>
</comment>
<evidence type="ECO:0000256" key="6">
    <source>
        <dbReference type="ARBA" id="ARBA00022989"/>
    </source>
</evidence>
<feature type="transmembrane region" description="Helical" evidence="8">
    <location>
        <begin position="151"/>
        <end position="177"/>
    </location>
</feature>
<gene>
    <name evidence="9" type="ORF">E5987_08350</name>
</gene>
<comment type="caution">
    <text evidence="9">The sequence shown here is derived from an EMBL/GenBank/DDBJ whole genome shotgun (WGS) entry which is preliminary data.</text>
</comment>
<feature type="transmembrane region" description="Helical" evidence="8">
    <location>
        <begin position="308"/>
        <end position="332"/>
    </location>
</feature>
<feature type="transmembrane region" description="Helical" evidence="8">
    <location>
        <begin position="440"/>
        <end position="458"/>
    </location>
</feature>
<dbReference type="NCBIfam" id="TIGR00771">
    <property type="entry name" value="DcuC"/>
    <property type="match status" value="1"/>
</dbReference>
<feature type="transmembrane region" description="Helical" evidence="8">
    <location>
        <begin position="276"/>
        <end position="296"/>
    </location>
</feature>
<dbReference type="PANTHER" id="PTHR42002:SF2">
    <property type="entry name" value="ANAEROBIC C4-DICARBOXYLATE TRANSPORTER DCUC-RELATED"/>
    <property type="match status" value="1"/>
</dbReference>
<feature type="transmembrane region" description="Helical" evidence="8">
    <location>
        <begin position="352"/>
        <end position="372"/>
    </location>
</feature>
<evidence type="ECO:0000313" key="10">
    <source>
        <dbReference type="Proteomes" id="UP000472580"/>
    </source>
</evidence>
<organism evidence="9 10">
    <name type="scientific">Parasutterella muris</name>
    <dbReference type="NCBI Taxonomy" id="2565572"/>
    <lineage>
        <taxon>Bacteria</taxon>
        <taxon>Pseudomonadati</taxon>
        <taxon>Pseudomonadota</taxon>
        <taxon>Betaproteobacteria</taxon>
        <taxon>Burkholderiales</taxon>
        <taxon>Sutterellaceae</taxon>
        <taxon>Parasutterella</taxon>
    </lineage>
</organism>
<dbReference type="RefSeq" id="WP_160335638.1">
    <property type="nucleotide sequence ID" value="NZ_CALPCR010000036.1"/>
</dbReference>
<feature type="transmembrane region" description="Helical" evidence="8">
    <location>
        <begin position="250"/>
        <end position="270"/>
    </location>
</feature>